<dbReference type="Gene3D" id="3.40.190.10">
    <property type="entry name" value="Periplasmic binding protein-like II"/>
    <property type="match status" value="1"/>
</dbReference>
<evidence type="ECO:0000313" key="2">
    <source>
        <dbReference type="EMBL" id="MBK1703952.1"/>
    </source>
</evidence>
<dbReference type="Proteomes" id="UP001296776">
    <property type="component" value="Unassembled WGS sequence"/>
</dbReference>
<dbReference type="AlphaFoldDB" id="A0AAJ0U2E4"/>
<dbReference type="GO" id="GO:0022857">
    <property type="term" value="F:transmembrane transporter activity"/>
    <property type="evidence" value="ECO:0007669"/>
    <property type="project" value="InterPro"/>
</dbReference>
<protein>
    <submittedName>
        <fullName evidence="2">Glycine/betaine ABC transporter substrate-binding protein</fullName>
    </submittedName>
</protein>
<proteinExistence type="predicted"/>
<evidence type="ECO:0000259" key="1">
    <source>
        <dbReference type="Pfam" id="PF04069"/>
    </source>
</evidence>
<accession>A0AAJ0U2E4</accession>
<gene>
    <name evidence="2" type="ORF">CKO40_05195</name>
</gene>
<dbReference type="SUPFAM" id="SSF53850">
    <property type="entry name" value="Periplasmic binding protein-like II"/>
    <property type="match status" value="1"/>
</dbReference>
<comment type="caution">
    <text evidence="2">The sequence shown here is derived from an EMBL/GenBank/DDBJ whole genome shotgun (WGS) entry which is preliminary data.</text>
</comment>
<sequence length="317" mass="35014">MIKGPFHRRRQAQRRRIHPALPLLTAALACFVTAVGHAAPPIRIAYVDWSSSVASANVVCVVLEERLDLGCELIETSADEMWRLVAEGEADAMLSAWLPDTHADYFAAFGDQLDDLGPNLVGTRTGLVVPATGVGRQTGAQGERTRPSLNIHSIPELAEHRRMLGGRIQGIDPEAGIMTATERAIDVYGLAGFRLITGNEATMTEALANAVARNRPIVVTGWVPHWMFGRWSLRFLDDPEDVYGGSGRIHTMARLGLADERPQAAALLDRFEWDPQAMERLLVWIHQDQGRDPYAQALRWTRAYPDRVDAWLEAGAP</sequence>
<dbReference type="PROSITE" id="PS51257">
    <property type="entry name" value="PROKAR_LIPOPROTEIN"/>
    <property type="match status" value="1"/>
</dbReference>
<evidence type="ECO:0000313" key="3">
    <source>
        <dbReference type="Proteomes" id="UP001296776"/>
    </source>
</evidence>
<dbReference type="Pfam" id="PF04069">
    <property type="entry name" value="OpuAC"/>
    <property type="match status" value="1"/>
</dbReference>
<organism evidence="2 3">
    <name type="scientific">Halochromatium glycolicum</name>
    <dbReference type="NCBI Taxonomy" id="85075"/>
    <lineage>
        <taxon>Bacteria</taxon>
        <taxon>Pseudomonadati</taxon>
        <taxon>Pseudomonadota</taxon>
        <taxon>Gammaproteobacteria</taxon>
        <taxon>Chromatiales</taxon>
        <taxon>Chromatiaceae</taxon>
        <taxon>Halochromatium</taxon>
    </lineage>
</organism>
<dbReference type="EMBL" id="NRSJ01000006">
    <property type="protein sequence ID" value="MBK1703952.1"/>
    <property type="molecule type" value="Genomic_DNA"/>
</dbReference>
<dbReference type="Gene3D" id="3.40.190.100">
    <property type="entry name" value="Glycine betaine-binding periplasmic protein, domain 2"/>
    <property type="match status" value="1"/>
</dbReference>
<reference evidence="2" key="1">
    <citation type="submission" date="2017-08" db="EMBL/GenBank/DDBJ databases">
        <authorList>
            <person name="Imhoff J.F."/>
            <person name="Rahn T."/>
            <person name="Kuenzel S."/>
            <person name="Neulinger S.C."/>
        </authorList>
    </citation>
    <scope>NUCLEOTIDE SEQUENCE</scope>
    <source>
        <strain evidence="2">DSM 11080</strain>
    </source>
</reference>
<dbReference type="InterPro" id="IPR007210">
    <property type="entry name" value="ABC_Gly_betaine_transp_sub-bd"/>
</dbReference>
<name>A0AAJ0U2E4_9GAMM</name>
<keyword evidence="3" id="KW-1185">Reference proteome</keyword>
<dbReference type="CDD" id="cd13639">
    <property type="entry name" value="PBP2_OpuAC_like"/>
    <property type="match status" value="1"/>
</dbReference>
<dbReference type="RefSeq" id="WP_200345125.1">
    <property type="nucleotide sequence ID" value="NZ_NRSJ01000006.1"/>
</dbReference>
<reference evidence="2" key="2">
    <citation type="journal article" date="2020" name="Microorganisms">
        <title>Osmotic Adaptation and Compatible Solute Biosynthesis of Phototrophic Bacteria as Revealed from Genome Analyses.</title>
        <authorList>
            <person name="Imhoff J.F."/>
            <person name="Rahn T."/>
            <person name="Kunzel S."/>
            <person name="Keller A."/>
            <person name="Neulinger S.C."/>
        </authorList>
    </citation>
    <scope>NUCLEOTIDE SEQUENCE</scope>
    <source>
        <strain evidence="2">DSM 11080</strain>
    </source>
</reference>
<dbReference type="GO" id="GO:0043190">
    <property type="term" value="C:ATP-binding cassette (ABC) transporter complex"/>
    <property type="evidence" value="ECO:0007669"/>
    <property type="project" value="InterPro"/>
</dbReference>
<feature type="domain" description="ABC-type glycine betaine transport system substrate-binding" evidence="1">
    <location>
        <begin position="41"/>
        <end position="302"/>
    </location>
</feature>